<comment type="caution">
    <text evidence="2">The sequence shown here is derived from an EMBL/GenBank/DDBJ whole genome shotgun (WGS) entry which is preliminary data.</text>
</comment>
<protein>
    <submittedName>
        <fullName evidence="2">Uncharacterized protein</fullName>
    </submittedName>
</protein>
<reference evidence="2 3" key="1">
    <citation type="submission" date="2015-04" db="EMBL/GenBank/DDBJ databases">
        <title>The draft genome sequence of Roseovarius sp.R12b.</title>
        <authorList>
            <person name="Li G."/>
            <person name="Lai Q."/>
            <person name="Shao Z."/>
            <person name="Yan P."/>
        </authorList>
    </citation>
    <scope>NUCLEOTIDE SEQUENCE [LARGE SCALE GENOMIC DNA]</scope>
    <source>
        <strain evidence="2 3">R12B</strain>
    </source>
</reference>
<dbReference type="AlphaFoldDB" id="A0A0T5NW22"/>
<keyword evidence="3" id="KW-1185">Reference proteome</keyword>
<feature type="region of interest" description="Disordered" evidence="1">
    <location>
        <begin position="85"/>
        <end position="105"/>
    </location>
</feature>
<evidence type="ECO:0000313" key="2">
    <source>
        <dbReference type="EMBL" id="KRS13138.1"/>
    </source>
</evidence>
<gene>
    <name evidence="2" type="ORF">XM53_08305</name>
</gene>
<proteinExistence type="predicted"/>
<dbReference type="OrthoDB" id="7741694at2"/>
<dbReference type="EMBL" id="LAXJ01000007">
    <property type="protein sequence ID" value="KRS13138.1"/>
    <property type="molecule type" value="Genomic_DNA"/>
</dbReference>
<accession>A0A0T5NW22</accession>
<evidence type="ECO:0000313" key="3">
    <source>
        <dbReference type="Proteomes" id="UP000051295"/>
    </source>
</evidence>
<dbReference type="Proteomes" id="UP000051295">
    <property type="component" value="Unassembled WGS sequence"/>
</dbReference>
<evidence type="ECO:0000256" key="1">
    <source>
        <dbReference type="SAM" id="MobiDB-lite"/>
    </source>
</evidence>
<dbReference type="PATRIC" id="fig|1641875.4.peg.4061"/>
<sequence length="168" mass="18288">MACPGPEALDTGVVFETRDGMIETHRRFAPEQILIQAEFPDGSGSILETRHGLYLASSTPIEDGVVKVGQKDVFASYADLEKWDEPRPDAAWSNDSSGGGTAKSGPLTTIKLGPCAYPAFEIDLTFNDDPTYTERYHYLPKMGIGLLVASTSDGDEETYTYTEVRAAE</sequence>
<name>A0A0T5NW22_9RHOB</name>
<organism evidence="2 3">
    <name type="scientific">Roseovarius atlanticus</name>
    <dbReference type="NCBI Taxonomy" id="1641875"/>
    <lineage>
        <taxon>Bacteria</taxon>
        <taxon>Pseudomonadati</taxon>
        <taxon>Pseudomonadota</taxon>
        <taxon>Alphaproteobacteria</taxon>
        <taxon>Rhodobacterales</taxon>
        <taxon>Roseobacteraceae</taxon>
        <taxon>Roseovarius</taxon>
    </lineage>
</organism>